<sequence>MAGSQINGYTRNQIVIQLIQLIVDLRTFGGISFSNTLIEQSFELSFQFIRHVLATTVRTGGVRLIPVVRVMDIFQPTSGHHMNFVSALCSQVGRPGQTKDLNEEFIVDGRQAVGDDLCHDLAGGIAGVVKHLQAEAYIPNIGAISFVASGDAIVIEVSQLEFSGRFLEIEGIVGGILVIAGHTRHRQFDGLNSFAIVYISNEGIPVEGIAESFADVDISKEIRGNAIAIQHTGSNVRI</sequence>
<reference evidence="1" key="1">
    <citation type="submission" date="2019-08" db="EMBL/GenBank/DDBJ databases">
        <authorList>
            <person name="Kucharzyk K."/>
            <person name="Murdoch R.W."/>
            <person name="Higgins S."/>
            <person name="Loffler F."/>
        </authorList>
    </citation>
    <scope>NUCLEOTIDE SEQUENCE</scope>
</reference>
<proteinExistence type="predicted"/>
<gene>
    <name evidence="1" type="ORF">SDC9_133772</name>
</gene>
<dbReference type="EMBL" id="VSSQ01034665">
    <property type="protein sequence ID" value="MPM86681.1"/>
    <property type="molecule type" value="Genomic_DNA"/>
</dbReference>
<evidence type="ECO:0000313" key="1">
    <source>
        <dbReference type="EMBL" id="MPM86681.1"/>
    </source>
</evidence>
<protein>
    <submittedName>
        <fullName evidence="1">Uncharacterized protein</fullName>
    </submittedName>
</protein>
<name>A0A645DBI8_9ZZZZ</name>
<accession>A0A645DBI8</accession>
<dbReference type="AlphaFoldDB" id="A0A645DBI8"/>
<organism evidence="1">
    <name type="scientific">bioreactor metagenome</name>
    <dbReference type="NCBI Taxonomy" id="1076179"/>
    <lineage>
        <taxon>unclassified sequences</taxon>
        <taxon>metagenomes</taxon>
        <taxon>ecological metagenomes</taxon>
    </lineage>
</organism>
<comment type="caution">
    <text evidence="1">The sequence shown here is derived from an EMBL/GenBank/DDBJ whole genome shotgun (WGS) entry which is preliminary data.</text>
</comment>